<protein>
    <submittedName>
        <fullName evidence="2">(rape) hypothetical protein</fullName>
    </submittedName>
    <submittedName>
        <fullName evidence="3">BnaA02g14520D protein</fullName>
    </submittedName>
</protein>
<name>A0A078I4N6_BRANA</name>
<dbReference type="Proteomes" id="UP000028999">
    <property type="component" value="Unassembled WGS sequence"/>
</dbReference>
<evidence type="ECO:0000256" key="1">
    <source>
        <dbReference type="SAM" id="MobiDB-lite"/>
    </source>
</evidence>
<evidence type="ECO:0000313" key="3">
    <source>
        <dbReference type="EMBL" id="CDY44088.1"/>
    </source>
</evidence>
<dbReference type="OMA" id="STRSENW"/>
<dbReference type="PaxDb" id="3708-A0A078I4N6"/>
<dbReference type="AlphaFoldDB" id="A0A078I4N6"/>
<organism evidence="3 4">
    <name type="scientific">Brassica napus</name>
    <name type="common">Rape</name>
    <dbReference type="NCBI Taxonomy" id="3708"/>
    <lineage>
        <taxon>Eukaryota</taxon>
        <taxon>Viridiplantae</taxon>
        <taxon>Streptophyta</taxon>
        <taxon>Embryophyta</taxon>
        <taxon>Tracheophyta</taxon>
        <taxon>Spermatophyta</taxon>
        <taxon>Magnoliopsida</taxon>
        <taxon>eudicotyledons</taxon>
        <taxon>Gunneridae</taxon>
        <taxon>Pentapetalae</taxon>
        <taxon>rosids</taxon>
        <taxon>malvids</taxon>
        <taxon>Brassicales</taxon>
        <taxon>Brassicaceae</taxon>
        <taxon>Brassiceae</taxon>
        <taxon>Brassica</taxon>
    </lineage>
</organism>
<dbReference type="Proteomes" id="UP001295469">
    <property type="component" value="Chromosome A02"/>
</dbReference>
<gene>
    <name evidence="3" type="primary">BnaA02g14520D</name>
    <name evidence="2" type="ORF">DARMORV10_A02P16110.1</name>
    <name evidence="3" type="ORF">GSBRNA2T00079517001</name>
</gene>
<sequence length="176" mass="20056">MDGHFHLAFGRKTLLNKEVVDKAVRFSNKKDASGDEDDPSRPTSNGDIASTRERRGHVAEMTADLAGEAQLSVNERHRPQQGVRIRREEGKHGRKPSLVKYGDCNRREIRRLGEPPENVRSSGTRSVKRSTRSENWRRRWKQNRDKEDEESQSGGPDAGGQRPHQHQEAADARESR</sequence>
<dbReference type="Gramene" id="CDY44088">
    <property type="protein sequence ID" value="CDY44088"/>
    <property type="gene ID" value="GSBRNA2T00079517001"/>
</dbReference>
<proteinExistence type="predicted"/>
<reference evidence="2" key="3">
    <citation type="submission" date="2021-01" db="EMBL/GenBank/DDBJ databases">
        <authorList>
            <consortium name="Genoscope - CEA"/>
            <person name="William W."/>
        </authorList>
    </citation>
    <scope>NUCLEOTIDE SEQUENCE</scope>
</reference>
<reference evidence="3 4" key="1">
    <citation type="journal article" date="2014" name="Science">
        <title>Plant genetics. Early allopolyploid evolution in the post-Neolithic Brassica napus oilseed genome.</title>
        <authorList>
            <person name="Chalhoub B."/>
            <person name="Denoeud F."/>
            <person name="Liu S."/>
            <person name="Parkin I.A."/>
            <person name="Tang H."/>
            <person name="Wang X."/>
            <person name="Chiquet J."/>
            <person name="Belcram H."/>
            <person name="Tong C."/>
            <person name="Samans B."/>
            <person name="Correa M."/>
            <person name="Da Silva C."/>
            <person name="Just J."/>
            <person name="Falentin C."/>
            <person name="Koh C.S."/>
            <person name="Le Clainche I."/>
            <person name="Bernard M."/>
            <person name="Bento P."/>
            <person name="Noel B."/>
            <person name="Labadie K."/>
            <person name="Alberti A."/>
            <person name="Charles M."/>
            <person name="Arnaud D."/>
            <person name="Guo H."/>
            <person name="Daviaud C."/>
            <person name="Alamery S."/>
            <person name="Jabbari K."/>
            <person name="Zhao M."/>
            <person name="Edger P.P."/>
            <person name="Chelaifa H."/>
            <person name="Tack D."/>
            <person name="Lassalle G."/>
            <person name="Mestiri I."/>
            <person name="Schnel N."/>
            <person name="Le Paslier M.C."/>
            <person name="Fan G."/>
            <person name="Renault V."/>
            <person name="Bayer P.E."/>
            <person name="Golicz A.A."/>
            <person name="Manoli S."/>
            <person name="Lee T.H."/>
            <person name="Thi V.H."/>
            <person name="Chalabi S."/>
            <person name="Hu Q."/>
            <person name="Fan C."/>
            <person name="Tollenaere R."/>
            <person name="Lu Y."/>
            <person name="Battail C."/>
            <person name="Shen J."/>
            <person name="Sidebottom C.H."/>
            <person name="Wang X."/>
            <person name="Canaguier A."/>
            <person name="Chauveau A."/>
            <person name="Berard A."/>
            <person name="Deniot G."/>
            <person name="Guan M."/>
            <person name="Liu Z."/>
            <person name="Sun F."/>
            <person name="Lim Y.P."/>
            <person name="Lyons E."/>
            <person name="Town C.D."/>
            <person name="Bancroft I."/>
            <person name="Wang X."/>
            <person name="Meng J."/>
            <person name="Ma J."/>
            <person name="Pires J.C."/>
            <person name="King G.J."/>
            <person name="Brunel D."/>
            <person name="Delourme R."/>
            <person name="Renard M."/>
            <person name="Aury J.M."/>
            <person name="Adams K.L."/>
            <person name="Batley J."/>
            <person name="Snowdon R.J."/>
            <person name="Tost J."/>
            <person name="Edwards D."/>
            <person name="Zhou Y."/>
            <person name="Hua W."/>
            <person name="Sharpe A.G."/>
            <person name="Paterson A.H."/>
            <person name="Guan C."/>
            <person name="Wincker P."/>
        </authorList>
    </citation>
    <scope>NUCLEOTIDE SEQUENCE [LARGE SCALE GENOMIC DNA]</scope>
    <source>
        <strain evidence="4">cv. Darmor-bzh</strain>
    </source>
</reference>
<feature type="compositionally biased region" description="Basic and acidic residues" evidence="1">
    <location>
        <begin position="165"/>
        <end position="176"/>
    </location>
</feature>
<feature type="compositionally biased region" description="Basic and acidic residues" evidence="1">
    <location>
        <begin position="103"/>
        <end position="114"/>
    </location>
</feature>
<dbReference type="EMBL" id="LK032578">
    <property type="protein sequence ID" value="CDY44088.1"/>
    <property type="molecule type" value="Genomic_DNA"/>
</dbReference>
<keyword evidence="4" id="KW-1185">Reference proteome</keyword>
<evidence type="ECO:0000313" key="2">
    <source>
        <dbReference type="EMBL" id="CAF2139132.1"/>
    </source>
</evidence>
<dbReference type="EMBL" id="HG994356">
    <property type="protein sequence ID" value="CAF2139132.1"/>
    <property type="molecule type" value="Genomic_DNA"/>
</dbReference>
<feature type="region of interest" description="Disordered" evidence="1">
    <location>
        <begin position="26"/>
        <end position="176"/>
    </location>
</feature>
<accession>A0A078I4N6</accession>
<reference evidence="3" key="2">
    <citation type="submission" date="2014-06" db="EMBL/GenBank/DDBJ databases">
        <authorList>
            <person name="Genoscope - CEA"/>
        </authorList>
    </citation>
    <scope>NUCLEOTIDE SEQUENCE</scope>
</reference>
<evidence type="ECO:0000313" key="4">
    <source>
        <dbReference type="Proteomes" id="UP000028999"/>
    </source>
</evidence>
<feature type="compositionally biased region" description="Basic and acidic residues" evidence="1">
    <location>
        <begin position="131"/>
        <end position="146"/>
    </location>
</feature>